<dbReference type="PIRSF" id="PIRSF001220">
    <property type="entry name" value="L-ASNase_gatD"/>
    <property type="match status" value="1"/>
</dbReference>
<dbReference type="EMBL" id="JAFBMS010000020">
    <property type="protein sequence ID" value="KAG9344600.1"/>
    <property type="molecule type" value="Genomic_DNA"/>
</dbReference>
<accession>A0A8T2NYU4</accession>
<dbReference type="Gene3D" id="3.40.50.40">
    <property type="match status" value="1"/>
</dbReference>
<dbReference type="PANTHER" id="PTHR11707">
    <property type="entry name" value="L-ASPARAGINASE"/>
    <property type="match status" value="1"/>
</dbReference>
<dbReference type="PROSITE" id="PS51732">
    <property type="entry name" value="ASN_GLN_ASE_3"/>
    <property type="match status" value="1"/>
</dbReference>
<dbReference type="EC" id="3.5.1.1" evidence="1"/>
<dbReference type="InterPro" id="IPR006034">
    <property type="entry name" value="Asparaginase/glutaminase-like"/>
</dbReference>
<evidence type="ECO:0000256" key="1">
    <source>
        <dbReference type="ARBA" id="ARBA00012920"/>
    </source>
</evidence>
<reference evidence="3" key="1">
    <citation type="thesis" date="2021" institute="BYU ScholarsArchive" country="Provo, UT, USA">
        <title>Applications of and Algorithms for Genome Assembly and Genomic Analyses with an Emphasis on Marine Teleosts.</title>
        <authorList>
            <person name="Pickett B.D."/>
        </authorList>
    </citation>
    <scope>NUCLEOTIDE SEQUENCE</scope>
    <source>
        <strain evidence="3">HI-2016</strain>
    </source>
</reference>
<gene>
    <name evidence="3" type="ORF">JZ751_011272</name>
</gene>
<sequence>MTQPRKPDCSPFLISPLFFSPPGGGIVDQVRSALEHAGGVVLASFGAGNVPSFDWLQEAVKEASKREVLFLNCSQVFKGVVVPIYDVSSAGVVSGRDITPEAALTKMIWVLQEDLSYTERKKLLGLDL</sequence>
<feature type="domain" description="Asparaginase/glutaminase C-terminal" evidence="2">
    <location>
        <begin position="30"/>
        <end position="123"/>
    </location>
</feature>
<dbReference type="AlphaFoldDB" id="A0A8T2NYU4"/>
<evidence type="ECO:0000259" key="2">
    <source>
        <dbReference type="Pfam" id="PF17763"/>
    </source>
</evidence>
<evidence type="ECO:0000313" key="3">
    <source>
        <dbReference type="EMBL" id="KAG9344600.1"/>
    </source>
</evidence>
<keyword evidence="4" id="KW-1185">Reference proteome</keyword>
<dbReference type="GO" id="GO:0004067">
    <property type="term" value="F:asparaginase activity"/>
    <property type="evidence" value="ECO:0007669"/>
    <property type="project" value="UniProtKB-UniRule"/>
</dbReference>
<organism evidence="3 4">
    <name type="scientific">Albula glossodonta</name>
    <name type="common">roundjaw bonefish</name>
    <dbReference type="NCBI Taxonomy" id="121402"/>
    <lineage>
        <taxon>Eukaryota</taxon>
        <taxon>Metazoa</taxon>
        <taxon>Chordata</taxon>
        <taxon>Craniata</taxon>
        <taxon>Vertebrata</taxon>
        <taxon>Euteleostomi</taxon>
        <taxon>Actinopterygii</taxon>
        <taxon>Neopterygii</taxon>
        <taxon>Teleostei</taxon>
        <taxon>Albuliformes</taxon>
        <taxon>Albulidae</taxon>
        <taxon>Albula</taxon>
    </lineage>
</organism>
<dbReference type="InterPro" id="IPR036152">
    <property type="entry name" value="Asp/glu_Ase-like_sf"/>
</dbReference>
<dbReference type="PIRSF" id="PIRSF500176">
    <property type="entry name" value="L_ASNase"/>
    <property type="match status" value="1"/>
</dbReference>
<dbReference type="InterPro" id="IPR027473">
    <property type="entry name" value="L-asparaginase_C"/>
</dbReference>
<dbReference type="Proteomes" id="UP000824540">
    <property type="component" value="Unassembled WGS sequence"/>
</dbReference>
<evidence type="ECO:0000313" key="4">
    <source>
        <dbReference type="Proteomes" id="UP000824540"/>
    </source>
</evidence>
<protein>
    <recommendedName>
        <fullName evidence="1">asparaginase</fullName>
        <ecNumber evidence="1">3.5.1.1</ecNumber>
    </recommendedName>
</protein>
<comment type="caution">
    <text evidence="3">The sequence shown here is derived from an EMBL/GenBank/DDBJ whole genome shotgun (WGS) entry which is preliminary data.</text>
</comment>
<dbReference type="SUPFAM" id="SSF53774">
    <property type="entry name" value="Glutaminase/Asparaginase"/>
    <property type="match status" value="1"/>
</dbReference>
<name>A0A8T2NYU4_9TELE</name>
<dbReference type="Pfam" id="PF17763">
    <property type="entry name" value="Asparaginase_C"/>
    <property type="match status" value="1"/>
</dbReference>
<proteinExistence type="predicted"/>
<dbReference type="OrthoDB" id="542841at2759"/>
<dbReference type="GO" id="GO:0009066">
    <property type="term" value="P:aspartate family amino acid metabolic process"/>
    <property type="evidence" value="ECO:0007669"/>
    <property type="project" value="UniProtKB-ARBA"/>
</dbReference>
<dbReference type="InterPro" id="IPR040919">
    <property type="entry name" value="Asparaginase_C"/>
</dbReference>
<dbReference type="PANTHER" id="PTHR11707:SF28">
    <property type="entry name" value="60 KDA LYSOPHOSPHOLIPASE"/>
    <property type="match status" value="1"/>
</dbReference>